<proteinExistence type="predicted"/>
<dbReference type="Pfam" id="PF00724">
    <property type="entry name" value="Oxidored_FMN"/>
    <property type="match status" value="1"/>
</dbReference>
<dbReference type="SUPFAM" id="SSF51395">
    <property type="entry name" value="FMN-linked oxidoreductases"/>
    <property type="match status" value="1"/>
</dbReference>
<evidence type="ECO:0000313" key="7">
    <source>
        <dbReference type="EMBL" id="PKY88562.1"/>
    </source>
</evidence>
<dbReference type="InterPro" id="IPR001155">
    <property type="entry name" value="OxRdtase_FMN_N"/>
</dbReference>
<dbReference type="RefSeq" id="WP_101954370.1">
    <property type="nucleotide sequence ID" value="NZ_PKHE01000013.1"/>
</dbReference>
<keyword evidence="3" id="KW-0288">FMN</keyword>
<reference evidence="7 8" key="1">
    <citation type="submission" date="2017-12" db="EMBL/GenBank/DDBJ databases">
        <title>Phylogenetic diversity of female urinary microbiome.</title>
        <authorList>
            <person name="Thomas-White K."/>
            <person name="Wolfe A.J."/>
        </authorList>
    </citation>
    <scope>NUCLEOTIDE SEQUENCE [LARGE SCALE GENOMIC DNA]</scope>
    <source>
        <strain evidence="7 8">UMB0898</strain>
    </source>
</reference>
<feature type="domain" description="NADH:flavin oxidoreductase/NADH oxidase N-terminal" evidence="6">
    <location>
        <begin position="2"/>
        <end position="322"/>
    </location>
</feature>
<organism evidence="7 8">
    <name type="scientific">Falseniella ignava</name>
    <dbReference type="NCBI Taxonomy" id="137730"/>
    <lineage>
        <taxon>Bacteria</taxon>
        <taxon>Bacillati</taxon>
        <taxon>Bacillota</taxon>
        <taxon>Bacilli</taxon>
        <taxon>Lactobacillales</taxon>
        <taxon>Aerococcaceae</taxon>
        <taxon>Falseniella</taxon>
    </lineage>
</organism>
<dbReference type="OrthoDB" id="9806724at2"/>
<evidence type="ECO:0000256" key="2">
    <source>
        <dbReference type="ARBA" id="ARBA00022630"/>
    </source>
</evidence>
<dbReference type="InterPro" id="IPR044152">
    <property type="entry name" value="YqjM-like"/>
</dbReference>
<comment type="cofactor">
    <cofactor evidence="1">
        <name>FMN</name>
        <dbReference type="ChEBI" id="CHEBI:58210"/>
    </cofactor>
</comment>
<comment type="caution">
    <text evidence="7">The sequence shown here is derived from an EMBL/GenBank/DDBJ whole genome shotgun (WGS) entry which is preliminary data.</text>
</comment>
<dbReference type="PANTHER" id="PTHR43303:SF4">
    <property type="entry name" value="NADPH DEHYDROGENASE C23G7.10C-RELATED"/>
    <property type="match status" value="1"/>
</dbReference>
<dbReference type="PANTHER" id="PTHR43303">
    <property type="entry name" value="NADPH DEHYDROGENASE C23G7.10C-RELATED"/>
    <property type="match status" value="1"/>
</dbReference>
<sequence length="336" mass="37711">MKLFEAAKIKNMEVKNRFVMPPMCMYQVDKQDGIANSFHKAHYISRAISQVGLVIVESTGVLDNGRITDYDLGLWDDRQIDGLKEIVGGVKREGSKIAVQLNHAGRKSETKDLRHIGPSKISFNNDEYTYEEASIDEINEVIDAFKSAAIRADQAGFDAIEIHAAHGYLINQFISPLSNQRKDEYGKDRFLLLKKIVEAIQEVWPKDKALWLRISATDYIEGGIEVADWINFLNENKDSFDLVSVSGGGLANTTINAYPGYMLNFAKQIKEATGLMTIGVGLITSSDMATYAIENDDCDFVAFGRELLRNPNLVMDIAKEREVEGIVHQAYNRAYR</sequence>
<protein>
    <submittedName>
        <fullName evidence="7">NADPH dehydrogenase</fullName>
    </submittedName>
</protein>
<dbReference type="Proteomes" id="UP000234384">
    <property type="component" value="Unassembled WGS sequence"/>
</dbReference>
<gene>
    <name evidence="7" type="ORF">CYJ57_05385</name>
</gene>
<evidence type="ECO:0000313" key="8">
    <source>
        <dbReference type="Proteomes" id="UP000234384"/>
    </source>
</evidence>
<evidence type="ECO:0000259" key="6">
    <source>
        <dbReference type="Pfam" id="PF00724"/>
    </source>
</evidence>
<dbReference type="Gene3D" id="3.20.20.70">
    <property type="entry name" value="Aldolase class I"/>
    <property type="match status" value="1"/>
</dbReference>
<keyword evidence="2" id="KW-0285">Flavoprotein</keyword>
<accession>A0A2I1JZ04</accession>
<evidence type="ECO:0000256" key="3">
    <source>
        <dbReference type="ARBA" id="ARBA00022643"/>
    </source>
</evidence>
<keyword evidence="4" id="KW-0521">NADP</keyword>
<evidence type="ECO:0000256" key="5">
    <source>
        <dbReference type="ARBA" id="ARBA00023002"/>
    </source>
</evidence>
<dbReference type="InterPro" id="IPR013785">
    <property type="entry name" value="Aldolase_TIM"/>
</dbReference>
<dbReference type="GO" id="GO:0003959">
    <property type="term" value="F:NADPH dehydrogenase activity"/>
    <property type="evidence" value="ECO:0007669"/>
    <property type="project" value="InterPro"/>
</dbReference>
<keyword evidence="5" id="KW-0560">Oxidoreductase</keyword>
<dbReference type="EMBL" id="PKHE01000013">
    <property type="protein sequence ID" value="PKY88562.1"/>
    <property type="molecule type" value="Genomic_DNA"/>
</dbReference>
<dbReference type="GO" id="GO:0010181">
    <property type="term" value="F:FMN binding"/>
    <property type="evidence" value="ECO:0007669"/>
    <property type="project" value="InterPro"/>
</dbReference>
<dbReference type="GO" id="GO:0050661">
    <property type="term" value="F:NADP binding"/>
    <property type="evidence" value="ECO:0007669"/>
    <property type="project" value="InterPro"/>
</dbReference>
<dbReference type="AlphaFoldDB" id="A0A2I1JZ04"/>
<name>A0A2I1JZ04_9LACT</name>
<evidence type="ECO:0000256" key="4">
    <source>
        <dbReference type="ARBA" id="ARBA00022857"/>
    </source>
</evidence>
<evidence type="ECO:0000256" key="1">
    <source>
        <dbReference type="ARBA" id="ARBA00001917"/>
    </source>
</evidence>